<accession>A0A931NGH2</accession>
<dbReference type="InterPro" id="IPR042099">
    <property type="entry name" value="ANL_N_sf"/>
</dbReference>
<dbReference type="InterPro" id="IPR020845">
    <property type="entry name" value="AMP-binding_CS"/>
</dbReference>
<dbReference type="InterPro" id="IPR025110">
    <property type="entry name" value="AMP-bd_C"/>
</dbReference>
<sequence length="505" mass="54935">MQHDDSLFSALRAAFPADLDRIALTVWDQEGQPAYTWRDLERGSAMLANLFADLGLQPGERLALQVEKSVEALMVWLACLRSGLVLVPLNPAYQAAELTHFLKDAEPRILVCAPETFGRHSSLAFQLGVGWVFTLGAERQGTLLERASFHADQHRPLPRQAGDPAAILYTSGTTGVSKGAVLTHGNLLSNARTLVEVWGWQPQADVLVHALPIFHVHGLFVASHCALLSGSSMRWLQRFEPAAVCSALQGATVFMGVPTLYTRLLAHAGFTRAAAASVRLFISGSAPLQAETFDEFEARIGQRILERYGMSETGMLTSNPLNGPRVRASVGPALPGVQLRIAEPDAESVGSVEVKGPNVFAGYWKRPELNASEFTPDGYFRTGDMGRLDAHGYLHLVGRAKDLVISGGFNVYPAEVEMHLNELPGVQESAVIGLPHPDFGEAVTALVIPLPGAQLDEAVLIAAMRRRLAAFKCPKRVLLATELPRNAMGKVQKKLLREQHAQLYR</sequence>
<organism evidence="4 5">
    <name type="scientific">Inhella proteolytica</name>
    <dbReference type="NCBI Taxonomy" id="2795029"/>
    <lineage>
        <taxon>Bacteria</taxon>
        <taxon>Pseudomonadati</taxon>
        <taxon>Pseudomonadota</taxon>
        <taxon>Betaproteobacteria</taxon>
        <taxon>Burkholderiales</taxon>
        <taxon>Sphaerotilaceae</taxon>
        <taxon>Inhella</taxon>
    </lineage>
</organism>
<evidence type="ECO:0000256" key="1">
    <source>
        <dbReference type="ARBA" id="ARBA00006432"/>
    </source>
</evidence>
<evidence type="ECO:0000259" key="2">
    <source>
        <dbReference type="Pfam" id="PF00501"/>
    </source>
</evidence>
<evidence type="ECO:0000313" key="5">
    <source>
        <dbReference type="Proteomes" id="UP000613266"/>
    </source>
</evidence>
<proteinExistence type="inferred from homology"/>
<dbReference type="AlphaFoldDB" id="A0A931NGH2"/>
<evidence type="ECO:0000313" key="4">
    <source>
        <dbReference type="EMBL" id="MBH9576079.1"/>
    </source>
</evidence>
<dbReference type="Pfam" id="PF00501">
    <property type="entry name" value="AMP-binding"/>
    <property type="match status" value="1"/>
</dbReference>
<comment type="caution">
    <text evidence="4">The sequence shown here is derived from an EMBL/GenBank/DDBJ whole genome shotgun (WGS) entry which is preliminary data.</text>
</comment>
<dbReference type="NCBIfam" id="NF005702">
    <property type="entry name" value="PRK07514.1"/>
    <property type="match status" value="1"/>
</dbReference>
<reference evidence="4" key="1">
    <citation type="submission" date="2020-12" db="EMBL/GenBank/DDBJ databases">
        <title>The genome sequence of Inhella sp. 1Y17.</title>
        <authorList>
            <person name="Liu Y."/>
        </authorList>
    </citation>
    <scope>NUCLEOTIDE SEQUENCE</scope>
    <source>
        <strain evidence="4">1Y17</strain>
    </source>
</reference>
<dbReference type="InterPro" id="IPR000873">
    <property type="entry name" value="AMP-dep_synth/lig_dom"/>
</dbReference>
<dbReference type="CDD" id="cd05941">
    <property type="entry name" value="MCS"/>
    <property type="match status" value="1"/>
</dbReference>
<dbReference type="PANTHER" id="PTHR43201">
    <property type="entry name" value="ACYL-COA SYNTHETASE"/>
    <property type="match status" value="1"/>
</dbReference>
<dbReference type="Gene3D" id="3.30.300.30">
    <property type="match status" value="1"/>
</dbReference>
<dbReference type="Proteomes" id="UP000613266">
    <property type="component" value="Unassembled WGS sequence"/>
</dbReference>
<dbReference type="Gene3D" id="3.40.50.12780">
    <property type="entry name" value="N-terminal domain of ligase-like"/>
    <property type="match status" value="1"/>
</dbReference>
<keyword evidence="5" id="KW-1185">Reference proteome</keyword>
<dbReference type="EMBL" id="JAEDAK010000002">
    <property type="protein sequence ID" value="MBH9576079.1"/>
    <property type="molecule type" value="Genomic_DNA"/>
</dbReference>
<comment type="similarity">
    <text evidence="1">Belongs to the ATP-dependent AMP-binding enzyme family.</text>
</comment>
<dbReference type="InterPro" id="IPR045851">
    <property type="entry name" value="AMP-bd_C_sf"/>
</dbReference>
<dbReference type="GO" id="GO:0031956">
    <property type="term" value="F:medium-chain fatty acid-CoA ligase activity"/>
    <property type="evidence" value="ECO:0007669"/>
    <property type="project" value="TreeGrafter"/>
</dbReference>
<name>A0A931NGH2_9BURK</name>
<gene>
    <name evidence="4" type="ORF">I7X39_04085</name>
</gene>
<dbReference type="PROSITE" id="PS00455">
    <property type="entry name" value="AMP_BINDING"/>
    <property type="match status" value="1"/>
</dbReference>
<dbReference type="Pfam" id="PF13193">
    <property type="entry name" value="AMP-binding_C"/>
    <property type="match status" value="1"/>
</dbReference>
<dbReference type="PANTHER" id="PTHR43201:SF8">
    <property type="entry name" value="ACYL-COA SYNTHETASE FAMILY MEMBER 3"/>
    <property type="match status" value="1"/>
</dbReference>
<dbReference type="GO" id="GO:0006631">
    <property type="term" value="P:fatty acid metabolic process"/>
    <property type="evidence" value="ECO:0007669"/>
    <property type="project" value="TreeGrafter"/>
</dbReference>
<feature type="domain" description="AMP-dependent synthetase/ligase" evidence="2">
    <location>
        <begin position="20"/>
        <end position="364"/>
    </location>
</feature>
<dbReference type="SUPFAM" id="SSF56801">
    <property type="entry name" value="Acetyl-CoA synthetase-like"/>
    <property type="match status" value="1"/>
</dbReference>
<protein>
    <submittedName>
        <fullName evidence="4">Malonyl-CoA synthase</fullName>
    </submittedName>
</protein>
<dbReference type="RefSeq" id="WP_198109690.1">
    <property type="nucleotide sequence ID" value="NZ_JAEDAK010000002.1"/>
</dbReference>
<evidence type="ECO:0000259" key="3">
    <source>
        <dbReference type="Pfam" id="PF13193"/>
    </source>
</evidence>
<feature type="domain" description="AMP-binding enzyme C-terminal" evidence="3">
    <location>
        <begin position="415"/>
        <end position="490"/>
    </location>
</feature>